<feature type="domain" description="U-box" evidence="7">
    <location>
        <begin position="391"/>
        <end position="471"/>
    </location>
</feature>
<dbReference type="PANTHER" id="PTHR46573:SF1">
    <property type="entry name" value="WD REPEAT, SAM AND U-BOX DOMAIN-CONTAINING PROTEIN 1"/>
    <property type="match status" value="1"/>
</dbReference>
<evidence type="ECO:0000259" key="7">
    <source>
        <dbReference type="PROSITE" id="PS51698"/>
    </source>
</evidence>
<dbReference type="InterPro" id="IPR052085">
    <property type="entry name" value="WD-SAM-U-box"/>
</dbReference>
<comment type="caution">
    <text evidence="8">The sequence shown here is derived from an EMBL/GenBank/DDBJ whole genome shotgun (WGS) entry which is preliminary data.</text>
</comment>
<dbReference type="OrthoDB" id="10064100at2759"/>
<sequence>MLASALQPGSTAAARARPQPAPRAAAGSARLQPRRAAVRLQPRRRGTVAVRAEGAASLHFLTSFVCFYTAWTWMGLRRARIQAEKIDQLNREREAERQERLRRLQPATVPAEAAEQARVLLPTRPAALRSSESQIGSRRGGASMRKQYDPAKLNQASSPPPPPPRRQQAASNPAGPSQGPLRPALSLTLLCPVFCKTGSCAKGELCMMAHGMAEAEALQQQRSGEVPTPPQQSPAAPASLGAATRSSHVLVVPRPPPPPGPQQQRPAAAGHEQKPDLYRTKLCWAFARSGHCMQGDRCNYAHGHGQLRLMPDRLRQQNGQCPYWRAGHCKKDNCQYWHGDMPSSSGGGSGSCCAPPPLLLPQASGSQVASAQYASQQEELTALLQGTFLQKQQQHLLCPITLEPFEDPVVAADGRIYERSAIEDWLYREGNNTSPLTNQPLAHKMLMPCDAMRQCVAEVVEFVESVRRQFL</sequence>
<dbReference type="PROSITE" id="PS50103">
    <property type="entry name" value="ZF_C3H1"/>
    <property type="match status" value="3"/>
</dbReference>
<feature type="zinc finger region" description="C3H1-type" evidence="4">
    <location>
        <begin position="277"/>
        <end position="305"/>
    </location>
</feature>
<evidence type="ECO:0000256" key="2">
    <source>
        <dbReference type="ARBA" id="ARBA00022771"/>
    </source>
</evidence>
<dbReference type="CDD" id="cd16655">
    <property type="entry name" value="RING-Ubox_WDSUB1-like"/>
    <property type="match status" value="1"/>
</dbReference>
<evidence type="ECO:0000256" key="3">
    <source>
        <dbReference type="ARBA" id="ARBA00022833"/>
    </source>
</evidence>
<dbReference type="Gene3D" id="3.30.40.10">
    <property type="entry name" value="Zinc/RING finger domain, C3HC4 (zinc finger)"/>
    <property type="match status" value="1"/>
</dbReference>
<dbReference type="PROSITE" id="PS51698">
    <property type="entry name" value="U_BOX"/>
    <property type="match status" value="1"/>
</dbReference>
<evidence type="ECO:0000313" key="9">
    <source>
        <dbReference type="Proteomes" id="UP000239899"/>
    </source>
</evidence>
<feature type="domain" description="C3H1-type" evidence="6">
    <location>
        <begin position="277"/>
        <end position="305"/>
    </location>
</feature>
<evidence type="ECO:0000313" key="8">
    <source>
        <dbReference type="EMBL" id="PRW51129.1"/>
    </source>
</evidence>
<dbReference type="GO" id="GO:0008270">
    <property type="term" value="F:zinc ion binding"/>
    <property type="evidence" value="ECO:0007669"/>
    <property type="project" value="UniProtKB-KW"/>
</dbReference>
<dbReference type="InterPro" id="IPR003613">
    <property type="entry name" value="Ubox_domain"/>
</dbReference>
<feature type="compositionally biased region" description="Basic residues" evidence="5">
    <location>
        <begin position="32"/>
        <end position="45"/>
    </location>
</feature>
<feature type="region of interest" description="Disordered" evidence="5">
    <location>
        <begin position="100"/>
        <end position="181"/>
    </location>
</feature>
<dbReference type="GO" id="GO:0016567">
    <property type="term" value="P:protein ubiquitination"/>
    <property type="evidence" value="ECO:0007669"/>
    <property type="project" value="UniProtKB-UniPathway"/>
</dbReference>
<dbReference type="UniPathway" id="UPA00143"/>
<dbReference type="PANTHER" id="PTHR46573">
    <property type="entry name" value="WD REPEAT, SAM AND U-BOX DOMAIN-CONTAINING PROTEIN 1"/>
    <property type="match status" value="1"/>
</dbReference>
<keyword evidence="2 4" id="KW-0863">Zinc-finger</keyword>
<dbReference type="SUPFAM" id="SSF57850">
    <property type="entry name" value="RING/U-box"/>
    <property type="match status" value="1"/>
</dbReference>
<dbReference type="Proteomes" id="UP000239899">
    <property type="component" value="Unassembled WGS sequence"/>
</dbReference>
<name>A0A2P6TP93_CHLSO</name>
<dbReference type="GO" id="GO:0004842">
    <property type="term" value="F:ubiquitin-protein transferase activity"/>
    <property type="evidence" value="ECO:0007669"/>
    <property type="project" value="InterPro"/>
</dbReference>
<feature type="zinc finger region" description="C3H1-type" evidence="4">
    <location>
        <begin position="315"/>
        <end position="341"/>
    </location>
</feature>
<feature type="region of interest" description="Disordered" evidence="5">
    <location>
        <begin position="218"/>
        <end position="272"/>
    </location>
</feature>
<dbReference type="SMART" id="SM00356">
    <property type="entry name" value="ZnF_C3H1"/>
    <property type="match status" value="3"/>
</dbReference>
<dbReference type="SMART" id="SM00504">
    <property type="entry name" value="Ubox"/>
    <property type="match status" value="1"/>
</dbReference>
<protein>
    <submittedName>
        <fullName evidence="8">Vacuolar sorting 23A</fullName>
    </submittedName>
</protein>
<feature type="compositionally biased region" description="Low complexity" evidence="5">
    <location>
        <begin position="12"/>
        <end position="26"/>
    </location>
</feature>
<evidence type="ECO:0000256" key="1">
    <source>
        <dbReference type="ARBA" id="ARBA00022723"/>
    </source>
</evidence>
<dbReference type="EMBL" id="LHPG02000010">
    <property type="protein sequence ID" value="PRW51129.1"/>
    <property type="molecule type" value="Genomic_DNA"/>
</dbReference>
<dbReference type="AlphaFoldDB" id="A0A2P6TP93"/>
<dbReference type="SUPFAM" id="SSF90229">
    <property type="entry name" value="CCCH zinc finger"/>
    <property type="match status" value="1"/>
</dbReference>
<feature type="domain" description="C3H1-type" evidence="6">
    <location>
        <begin position="315"/>
        <end position="341"/>
    </location>
</feature>
<keyword evidence="1 4" id="KW-0479">Metal-binding</keyword>
<reference evidence="8 9" key="1">
    <citation type="journal article" date="2018" name="Plant J.">
        <title>Genome sequences of Chlorella sorokiniana UTEX 1602 and Micractinium conductrix SAG 241.80: implications to maltose excretion by a green alga.</title>
        <authorList>
            <person name="Arriola M.B."/>
            <person name="Velmurugan N."/>
            <person name="Zhang Y."/>
            <person name="Plunkett M.H."/>
            <person name="Hondzo H."/>
            <person name="Barney B.M."/>
        </authorList>
    </citation>
    <scope>NUCLEOTIDE SEQUENCE [LARGE SCALE GENOMIC DNA]</scope>
    <source>
        <strain evidence="9">UTEX 1602</strain>
    </source>
</reference>
<keyword evidence="3 4" id="KW-0862">Zinc</keyword>
<evidence type="ECO:0000256" key="5">
    <source>
        <dbReference type="SAM" id="MobiDB-lite"/>
    </source>
</evidence>
<dbReference type="InterPro" id="IPR036855">
    <property type="entry name" value="Znf_CCCH_sf"/>
</dbReference>
<gene>
    <name evidence="8" type="ORF">C2E21_5470</name>
</gene>
<feature type="region of interest" description="Disordered" evidence="5">
    <location>
        <begin position="1"/>
        <end position="45"/>
    </location>
</feature>
<feature type="domain" description="C3H1-type" evidence="6">
    <location>
        <begin position="190"/>
        <end position="213"/>
    </location>
</feature>
<dbReference type="Pfam" id="PF04564">
    <property type="entry name" value="U-box"/>
    <property type="match status" value="1"/>
</dbReference>
<dbReference type="InterPro" id="IPR013083">
    <property type="entry name" value="Znf_RING/FYVE/PHD"/>
</dbReference>
<evidence type="ECO:0000259" key="6">
    <source>
        <dbReference type="PROSITE" id="PS50103"/>
    </source>
</evidence>
<keyword evidence="9" id="KW-1185">Reference proteome</keyword>
<dbReference type="InterPro" id="IPR000571">
    <property type="entry name" value="Znf_CCCH"/>
</dbReference>
<feature type="compositionally biased region" description="Low complexity" evidence="5">
    <location>
        <begin position="233"/>
        <end position="244"/>
    </location>
</feature>
<dbReference type="Gene3D" id="4.10.1000.10">
    <property type="entry name" value="Zinc finger, CCCH-type"/>
    <property type="match status" value="1"/>
</dbReference>
<proteinExistence type="predicted"/>
<feature type="zinc finger region" description="C3H1-type" evidence="4">
    <location>
        <begin position="190"/>
        <end position="213"/>
    </location>
</feature>
<evidence type="ECO:0000256" key="4">
    <source>
        <dbReference type="PROSITE-ProRule" id="PRU00723"/>
    </source>
</evidence>
<organism evidence="8 9">
    <name type="scientific">Chlorella sorokiniana</name>
    <name type="common">Freshwater green alga</name>
    <dbReference type="NCBI Taxonomy" id="3076"/>
    <lineage>
        <taxon>Eukaryota</taxon>
        <taxon>Viridiplantae</taxon>
        <taxon>Chlorophyta</taxon>
        <taxon>core chlorophytes</taxon>
        <taxon>Trebouxiophyceae</taxon>
        <taxon>Chlorellales</taxon>
        <taxon>Chlorellaceae</taxon>
        <taxon>Chlorella clade</taxon>
        <taxon>Chlorella</taxon>
    </lineage>
</organism>
<accession>A0A2P6TP93</accession>